<dbReference type="InterPro" id="IPR036397">
    <property type="entry name" value="RNaseH_sf"/>
</dbReference>
<dbReference type="GO" id="GO:0003676">
    <property type="term" value="F:nucleic acid binding"/>
    <property type="evidence" value="ECO:0007669"/>
    <property type="project" value="InterPro"/>
</dbReference>
<gene>
    <name evidence="1" type="ORF">Pfra01_000207000</name>
</gene>
<proteinExistence type="predicted"/>
<evidence type="ECO:0000313" key="1">
    <source>
        <dbReference type="EMBL" id="GMF19558.1"/>
    </source>
</evidence>
<evidence type="ECO:0000313" key="2">
    <source>
        <dbReference type="Proteomes" id="UP001165121"/>
    </source>
</evidence>
<reference evidence="1" key="1">
    <citation type="submission" date="2023-04" db="EMBL/GenBank/DDBJ databases">
        <title>Phytophthora fragariaefolia NBRC 109709.</title>
        <authorList>
            <person name="Ichikawa N."/>
            <person name="Sato H."/>
            <person name="Tonouchi N."/>
        </authorList>
    </citation>
    <scope>NUCLEOTIDE SEQUENCE</scope>
    <source>
        <strain evidence="1">NBRC 109709</strain>
    </source>
</reference>
<dbReference type="Proteomes" id="UP001165121">
    <property type="component" value="Unassembled WGS sequence"/>
</dbReference>
<dbReference type="OrthoDB" id="168086at2759"/>
<organism evidence="1 2">
    <name type="scientific">Phytophthora fragariaefolia</name>
    <dbReference type="NCBI Taxonomy" id="1490495"/>
    <lineage>
        <taxon>Eukaryota</taxon>
        <taxon>Sar</taxon>
        <taxon>Stramenopiles</taxon>
        <taxon>Oomycota</taxon>
        <taxon>Peronosporomycetes</taxon>
        <taxon>Peronosporales</taxon>
        <taxon>Peronosporaceae</taxon>
        <taxon>Phytophthora</taxon>
    </lineage>
</organism>
<keyword evidence="2" id="KW-1185">Reference proteome</keyword>
<dbReference type="PANTHER" id="PTHR33939:SF1">
    <property type="entry name" value="DUF4371 DOMAIN-CONTAINING PROTEIN"/>
    <property type="match status" value="1"/>
</dbReference>
<accession>A0A9W6TT80</accession>
<dbReference type="AlphaFoldDB" id="A0A9W6TT80"/>
<sequence>MMDGAKYHKRDFDAVPAKSKNKGTHVRWLLRQGVPASMLMKKKVLQQLVEEKCGPANYETVTVASKWGRKVLFTPPYHPEHQPIELIWAAIKNPITKTPCSTMASWRRRFTKASTASLRRLGSGIQACSERGGGVHGGVSDSTVYRFYMDI</sequence>
<name>A0A9W6TT80_9STRA</name>
<dbReference type="Gene3D" id="3.30.420.10">
    <property type="entry name" value="Ribonuclease H-like superfamily/Ribonuclease H"/>
    <property type="match status" value="1"/>
</dbReference>
<dbReference type="EMBL" id="BSXT01000166">
    <property type="protein sequence ID" value="GMF19558.1"/>
    <property type="molecule type" value="Genomic_DNA"/>
</dbReference>
<protein>
    <submittedName>
        <fullName evidence="1">Unnamed protein product</fullName>
    </submittedName>
</protein>
<dbReference type="PANTHER" id="PTHR33939">
    <property type="entry name" value="PROTEIN CBG22215"/>
    <property type="match status" value="1"/>
</dbReference>
<comment type="caution">
    <text evidence="1">The sequence shown here is derived from an EMBL/GenBank/DDBJ whole genome shotgun (WGS) entry which is preliminary data.</text>
</comment>